<protein>
    <submittedName>
        <fullName evidence="2">Putative secreted protein</fullName>
    </submittedName>
</protein>
<name>A0A0C9SF99_AMBAM</name>
<proteinExistence type="evidence at transcript level"/>
<organism evidence="2">
    <name type="scientific">Amblyomma americanum</name>
    <name type="common">Lone star tick</name>
    <dbReference type="NCBI Taxonomy" id="6943"/>
    <lineage>
        <taxon>Eukaryota</taxon>
        <taxon>Metazoa</taxon>
        <taxon>Ecdysozoa</taxon>
        <taxon>Arthropoda</taxon>
        <taxon>Chelicerata</taxon>
        <taxon>Arachnida</taxon>
        <taxon>Acari</taxon>
        <taxon>Parasitiformes</taxon>
        <taxon>Ixodida</taxon>
        <taxon>Ixodoidea</taxon>
        <taxon>Ixodidae</taxon>
        <taxon>Amblyomminae</taxon>
        <taxon>Amblyomma</taxon>
    </lineage>
</organism>
<keyword evidence="1" id="KW-0732">Signal</keyword>
<dbReference type="EMBL" id="GBZX01000392">
    <property type="protein sequence ID" value="JAG92348.1"/>
    <property type="molecule type" value="mRNA"/>
</dbReference>
<feature type="signal peptide" evidence="1">
    <location>
        <begin position="1"/>
        <end position="16"/>
    </location>
</feature>
<sequence length="173" mass="19700">MISFCFLLGLFTTATATTCNVSPTSTKGEKLYVRYRSYGANVFPQCESLEILSSEGDSWEVRFRYNYNGKLKCYNTTMKVSCKDGITNKTTFTYKLQRERQPRTRELIYENRTAGCFIYQSTTVRPQCPQTNCDRTANLLRLIFESAAPTAAVSGHVHFARRATWDDATYSAP</sequence>
<accession>A0A0C9SF99</accession>
<evidence type="ECO:0000313" key="2">
    <source>
        <dbReference type="EMBL" id="JAG92348.1"/>
    </source>
</evidence>
<feature type="chain" id="PRO_5002202875" evidence="1">
    <location>
        <begin position="17"/>
        <end position="173"/>
    </location>
</feature>
<evidence type="ECO:0000256" key="1">
    <source>
        <dbReference type="SAM" id="SignalP"/>
    </source>
</evidence>
<dbReference type="AlphaFoldDB" id="A0A0C9SF99"/>
<reference evidence="2" key="1">
    <citation type="journal article" date="2015" name="PLoS ONE">
        <title>An Insight into the Sialome of the Lone Star Tick, Amblyomma americanum, with a Glimpse on Its Time Dependent Gene Expression.</title>
        <authorList>
            <person name="Karim S."/>
            <person name="Ribeiro J.M."/>
        </authorList>
    </citation>
    <scope>NUCLEOTIDE SEQUENCE</scope>
    <source>
        <tissue evidence="2">Salivary gland</tissue>
    </source>
</reference>